<dbReference type="InterPro" id="IPR000870">
    <property type="entry name" value="Homoserine_kinase"/>
</dbReference>
<evidence type="ECO:0000256" key="7">
    <source>
        <dbReference type="ARBA" id="ARBA00022697"/>
    </source>
</evidence>
<protein>
    <recommendedName>
        <fullName evidence="4 11">Homoserine kinase</fullName>
        <shortName evidence="11">HK</shortName>
        <shortName evidence="11">HSK</shortName>
        <ecNumber evidence="3 11">2.7.1.39</ecNumber>
    </recommendedName>
</protein>
<dbReference type="Gene3D" id="3.30.70.890">
    <property type="entry name" value="GHMP kinase, C-terminal domain"/>
    <property type="match status" value="1"/>
</dbReference>
<dbReference type="EMBL" id="NEXC01000005">
    <property type="protein sequence ID" value="PSN84256.1"/>
    <property type="molecule type" value="Genomic_DNA"/>
</dbReference>
<evidence type="ECO:0000256" key="1">
    <source>
        <dbReference type="ARBA" id="ARBA00005015"/>
    </source>
</evidence>
<evidence type="ECO:0000259" key="12">
    <source>
        <dbReference type="Pfam" id="PF00288"/>
    </source>
</evidence>
<keyword evidence="7 11" id="KW-0791">Threonine biosynthesis</keyword>
<keyword evidence="9 11" id="KW-0418">Kinase</keyword>
<proteinExistence type="inferred from homology"/>
<keyword evidence="6 11" id="KW-0808">Transferase</keyword>
<dbReference type="PIRSF" id="PIRSF000676">
    <property type="entry name" value="Homoser_kin"/>
    <property type="match status" value="1"/>
</dbReference>
<evidence type="ECO:0000313" key="14">
    <source>
        <dbReference type="EMBL" id="PSN84256.1"/>
    </source>
</evidence>
<dbReference type="NCBIfam" id="TIGR00191">
    <property type="entry name" value="thrB"/>
    <property type="match status" value="1"/>
</dbReference>
<dbReference type="PANTHER" id="PTHR20861:SF1">
    <property type="entry name" value="HOMOSERINE KINASE"/>
    <property type="match status" value="1"/>
</dbReference>
<comment type="similarity">
    <text evidence="2 11">Belongs to the GHMP kinase family. Homoserine kinase subfamily.</text>
</comment>
<name>A0A2R6AD03_9ARCH</name>
<dbReference type="Pfam" id="PF08544">
    <property type="entry name" value="GHMP_kinases_C"/>
    <property type="match status" value="1"/>
</dbReference>
<keyword evidence="10 11" id="KW-0067">ATP-binding</keyword>
<dbReference type="PRINTS" id="PR00958">
    <property type="entry name" value="HOMSERKINASE"/>
</dbReference>
<evidence type="ECO:0000256" key="5">
    <source>
        <dbReference type="ARBA" id="ARBA00022605"/>
    </source>
</evidence>
<feature type="domain" description="GHMP kinase N-terminal" evidence="12">
    <location>
        <begin position="68"/>
        <end position="150"/>
    </location>
</feature>
<sequence>MQKVVVRAPASTANLGPGFDCFALALENPYDKITLEWQKDGEHLSVQVSGVGAQSIPKEVEKNCGGVVAKAFIQRFDLKGGFKILIEKGVPPALGLGSSAATCAGVAFAFNELFGLNLSNEELVELAALGEVASAGTPHADNVSASLLGGFTLVVREEKIKVLRINPPPTLLLCVIVPKIPTPERKTEVARRVLPSSVSLKDMVWQVSHASLVAAGFALGEIQHIASGMKDIVVEKARSALIPGFDLAKEEALKSGALAFTISGAGPSVIALSTKDNAQRVLDSSINGFLKAGVQATGFVTKAGKGCALLDSKITREE</sequence>
<evidence type="ECO:0000259" key="13">
    <source>
        <dbReference type="Pfam" id="PF08544"/>
    </source>
</evidence>
<organism evidence="14 15">
    <name type="scientific">Candidatus Marsarchaeota G1 archaeon OSP_D</name>
    <dbReference type="NCBI Taxonomy" id="1978155"/>
    <lineage>
        <taxon>Archaea</taxon>
        <taxon>Candidatus Marsarchaeota</taxon>
        <taxon>Candidatus Marsarchaeota group 1</taxon>
    </lineage>
</organism>
<dbReference type="PROSITE" id="PS00627">
    <property type="entry name" value="GHMP_KINASES_ATP"/>
    <property type="match status" value="1"/>
</dbReference>
<dbReference type="Pfam" id="PF00288">
    <property type="entry name" value="GHMP_kinases_N"/>
    <property type="match status" value="1"/>
</dbReference>
<dbReference type="Gene3D" id="3.30.230.10">
    <property type="match status" value="1"/>
</dbReference>
<dbReference type="GO" id="GO:0004413">
    <property type="term" value="F:homoserine kinase activity"/>
    <property type="evidence" value="ECO:0007669"/>
    <property type="project" value="UniProtKB-UniRule"/>
</dbReference>
<evidence type="ECO:0000256" key="9">
    <source>
        <dbReference type="ARBA" id="ARBA00022777"/>
    </source>
</evidence>
<comment type="caution">
    <text evidence="14">The sequence shown here is derived from an EMBL/GenBank/DDBJ whole genome shotgun (WGS) entry which is preliminary data.</text>
</comment>
<dbReference type="GO" id="GO:0009088">
    <property type="term" value="P:threonine biosynthetic process"/>
    <property type="evidence" value="ECO:0007669"/>
    <property type="project" value="UniProtKB-UniRule"/>
</dbReference>
<dbReference type="InterPro" id="IPR014721">
    <property type="entry name" value="Ribsml_uS5_D2-typ_fold_subgr"/>
</dbReference>
<keyword evidence="8 11" id="KW-0547">Nucleotide-binding</keyword>
<dbReference type="AlphaFoldDB" id="A0A2R6AD03"/>
<dbReference type="InterPro" id="IPR013750">
    <property type="entry name" value="GHMP_kinase_C_dom"/>
</dbReference>
<dbReference type="InterPro" id="IPR006203">
    <property type="entry name" value="GHMP_knse_ATP-bd_CS"/>
</dbReference>
<dbReference type="GO" id="GO:0005737">
    <property type="term" value="C:cytoplasm"/>
    <property type="evidence" value="ECO:0007669"/>
    <property type="project" value="UniProtKB-SubCell"/>
</dbReference>
<dbReference type="InterPro" id="IPR006204">
    <property type="entry name" value="GHMP_kinase_N_dom"/>
</dbReference>
<dbReference type="Proteomes" id="UP000240880">
    <property type="component" value="Unassembled WGS sequence"/>
</dbReference>
<evidence type="ECO:0000256" key="2">
    <source>
        <dbReference type="ARBA" id="ARBA00007370"/>
    </source>
</evidence>
<dbReference type="PANTHER" id="PTHR20861">
    <property type="entry name" value="HOMOSERINE/4-DIPHOSPHOCYTIDYL-2-C-METHYL-D-ERYTHRITOL KINASE"/>
    <property type="match status" value="1"/>
</dbReference>
<dbReference type="InterPro" id="IPR020568">
    <property type="entry name" value="Ribosomal_Su5_D2-typ_SF"/>
</dbReference>
<feature type="domain" description="GHMP kinase C-terminal" evidence="13">
    <location>
        <begin position="227"/>
        <end position="283"/>
    </location>
</feature>
<evidence type="ECO:0000313" key="15">
    <source>
        <dbReference type="Proteomes" id="UP000240880"/>
    </source>
</evidence>
<dbReference type="InterPro" id="IPR036554">
    <property type="entry name" value="GHMP_kinase_C_sf"/>
</dbReference>
<comment type="subcellular location">
    <subcellularLocation>
        <location evidence="11">Cytoplasm</location>
    </subcellularLocation>
</comment>
<keyword evidence="5 11" id="KW-0028">Amino-acid biosynthesis</keyword>
<dbReference type="SUPFAM" id="SSF54211">
    <property type="entry name" value="Ribosomal protein S5 domain 2-like"/>
    <property type="match status" value="1"/>
</dbReference>
<evidence type="ECO:0000256" key="10">
    <source>
        <dbReference type="ARBA" id="ARBA00022840"/>
    </source>
</evidence>
<dbReference type="NCBIfam" id="NF002288">
    <property type="entry name" value="PRK01212.1-4"/>
    <property type="match status" value="1"/>
</dbReference>
<reference evidence="14 15" key="1">
    <citation type="submission" date="2017-04" db="EMBL/GenBank/DDBJ databases">
        <title>Novel microbial lineages endemic to geothermal iron-oxide mats fill important gaps in the evolutionary history of Archaea.</title>
        <authorList>
            <person name="Jay Z.J."/>
            <person name="Beam J.P."/>
            <person name="Dlakic M."/>
            <person name="Rusch D.B."/>
            <person name="Kozubal M.A."/>
            <person name="Inskeep W.P."/>
        </authorList>
    </citation>
    <scope>NUCLEOTIDE SEQUENCE [LARGE SCALE GENOMIC DNA]</scope>
    <source>
        <strain evidence="14">OSP_D</strain>
    </source>
</reference>
<comment type="catalytic activity">
    <reaction evidence="11">
        <text>L-homoserine + ATP = O-phospho-L-homoserine + ADP + H(+)</text>
        <dbReference type="Rhea" id="RHEA:13985"/>
        <dbReference type="ChEBI" id="CHEBI:15378"/>
        <dbReference type="ChEBI" id="CHEBI:30616"/>
        <dbReference type="ChEBI" id="CHEBI:57476"/>
        <dbReference type="ChEBI" id="CHEBI:57590"/>
        <dbReference type="ChEBI" id="CHEBI:456216"/>
        <dbReference type="EC" id="2.7.1.39"/>
    </reaction>
</comment>
<gene>
    <name evidence="11" type="primary">thrB</name>
    <name evidence="14" type="ORF">B9Q01_01580</name>
</gene>
<feature type="binding site" evidence="11">
    <location>
        <begin position="91"/>
        <end position="101"/>
    </location>
    <ligand>
        <name>ATP</name>
        <dbReference type="ChEBI" id="CHEBI:30616"/>
    </ligand>
</feature>
<dbReference type="EC" id="2.7.1.39" evidence="3 11"/>
<keyword evidence="11" id="KW-0963">Cytoplasm</keyword>
<evidence type="ECO:0000256" key="8">
    <source>
        <dbReference type="ARBA" id="ARBA00022741"/>
    </source>
</evidence>
<dbReference type="UniPathway" id="UPA00050">
    <property type="reaction ID" value="UER00064"/>
</dbReference>
<dbReference type="HAMAP" id="MF_00384">
    <property type="entry name" value="Homoser_kinase"/>
    <property type="match status" value="1"/>
</dbReference>
<comment type="pathway">
    <text evidence="1 11">Amino-acid biosynthesis; L-threonine biosynthesis; L-threonine from L-aspartate: step 4/5.</text>
</comment>
<evidence type="ECO:0000256" key="3">
    <source>
        <dbReference type="ARBA" id="ARBA00012078"/>
    </source>
</evidence>
<dbReference type="SUPFAM" id="SSF55060">
    <property type="entry name" value="GHMP Kinase, C-terminal domain"/>
    <property type="match status" value="1"/>
</dbReference>
<evidence type="ECO:0000256" key="4">
    <source>
        <dbReference type="ARBA" id="ARBA00017858"/>
    </source>
</evidence>
<accession>A0A2R6AD03</accession>
<evidence type="ECO:0000256" key="11">
    <source>
        <dbReference type="HAMAP-Rule" id="MF_00384"/>
    </source>
</evidence>
<evidence type="ECO:0000256" key="6">
    <source>
        <dbReference type="ARBA" id="ARBA00022679"/>
    </source>
</evidence>
<comment type="function">
    <text evidence="11">Catalyzes the ATP-dependent phosphorylation of L-homoserine to L-homoserine phosphate.</text>
</comment>
<dbReference type="GO" id="GO:0005524">
    <property type="term" value="F:ATP binding"/>
    <property type="evidence" value="ECO:0007669"/>
    <property type="project" value="UniProtKB-UniRule"/>
</dbReference>